<dbReference type="Pfam" id="PF00733">
    <property type="entry name" value="Asn_synthase"/>
    <property type="match status" value="1"/>
</dbReference>
<gene>
    <name evidence="12" type="primary">asnB</name>
    <name evidence="12" type="ORF">J3U87_03575</name>
</gene>
<name>A0A8A4TNI3_SULCO</name>
<dbReference type="PIRSF" id="PIRSF001589">
    <property type="entry name" value="Asn_synthetase_glu-h"/>
    <property type="match status" value="1"/>
</dbReference>
<dbReference type="RefSeq" id="WP_237381654.1">
    <property type="nucleotide sequence ID" value="NZ_CP071793.1"/>
</dbReference>
<dbReference type="InterPro" id="IPR014729">
    <property type="entry name" value="Rossmann-like_a/b/a_fold"/>
</dbReference>
<dbReference type="CDD" id="cd01991">
    <property type="entry name" value="Asn_synthase_B_C"/>
    <property type="match status" value="1"/>
</dbReference>
<dbReference type="CDD" id="cd00712">
    <property type="entry name" value="AsnB"/>
    <property type="match status" value="1"/>
</dbReference>
<dbReference type="GO" id="GO:0005829">
    <property type="term" value="C:cytosol"/>
    <property type="evidence" value="ECO:0007669"/>
    <property type="project" value="TreeGrafter"/>
</dbReference>
<feature type="binding site" evidence="9">
    <location>
        <position position="290"/>
    </location>
    <ligand>
        <name>ATP</name>
        <dbReference type="ChEBI" id="CHEBI:30616"/>
    </ligand>
</feature>
<dbReference type="Gene3D" id="3.40.50.620">
    <property type="entry name" value="HUPs"/>
    <property type="match status" value="2"/>
</dbReference>
<dbReference type="KEGG" id="scor:J3U87_03575"/>
<dbReference type="InterPro" id="IPR006426">
    <property type="entry name" value="Asn_synth_AEB"/>
</dbReference>
<keyword evidence="12" id="KW-0436">Ligase</keyword>
<organism evidence="12 13">
    <name type="scientific">Sulfidibacter corallicola</name>
    <dbReference type="NCBI Taxonomy" id="2818388"/>
    <lineage>
        <taxon>Bacteria</taxon>
        <taxon>Pseudomonadati</taxon>
        <taxon>Acidobacteriota</taxon>
        <taxon>Holophagae</taxon>
        <taxon>Acanthopleuribacterales</taxon>
        <taxon>Acanthopleuribacteraceae</taxon>
        <taxon>Sulfidibacter</taxon>
    </lineage>
</organism>
<dbReference type="PANTHER" id="PTHR43284">
    <property type="entry name" value="ASPARAGINE SYNTHETASE (GLUTAMINE-HYDROLYZING)"/>
    <property type="match status" value="1"/>
</dbReference>
<dbReference type="EMBL" id="CP071793">
    <property type="protein sequence ID" value="QTD51526.1"/>
    <property type="molecule type" value="Genomic_DNA"/>
</dbReference>
<comment type="catalytic activity">
    <reaction evidence="7">
        <text>L-aspartate + L-glutamine + ATP + H2O = L-asparagine + L-glutamate + AMP + diphosphate + H(+)</text>
        <dbReference type="Rhea" id="RHEA:12228"/>
        <dbReference type="ChEBI" id="CHEBI:15377"/>
        <dbReference type="ChEBI" id="CHEBI:15378"/>
        <dbReference type="ChEBI" id="CHEBI:29985"/>
        <dbReference type="ChEBI" id="CHEBI:29991"/>
        <dbReference type="ChEBI" id="CHEBI:30616"/>
        <dbReference type="ChEBI" id="CHEBI:33019"/>
        <dbReference type="ChEBI" id="CHEBI:58048"/>
        <dbReference type="ChEBI" id="CHEBI:58359"/>
        <dbReference type="ChEBI" id="CHEBI:456215"/>
        <dbReference type="EC" id="6.3.5.4"/>
    </reaction>
</comment>
<evidence type="ECO:0000256" key="2">
    <source>
        <dbReference type="ARBA" id="ARBA00005752"/>
    </source>
</evidence>
<keyword evidence="8" id="KW-0028">Amino-acid biosynthesis</keyword>
<evidence type="ECO:0000313" key="12">
    <source>
        <dbReference type="EMBL" id="QTD51526.1"/>
    </source>
</evidence>
<evidence type="ECO:0000256" key="8">
    <source>
        <dbReference type="PIRSR" id="PIRSR001589-1"/>
    </source>
</evidence>
<dbReference type="SUPFAM" id="SSF52402">
    <property type="entry name" value="Adenine nucleotide alpha hydrolases-like"/>
    <property type="match status" value="1"/>
</dbReference>
<dbReference type="GO" id="GO:0004066">
    <property type="term" value="F:asparagine synthase (glutamine-hydrolyzing) activity"/>
    <property type="evidence" value="ECO:0007669"/>
    <property type="project" value="UniProtKB-EC"/>
</dbReference>
<dbReference type="GO" id="GO:0006529">
    <property type="term" value="P:asparagine biosynthetic process"/>
    <property type="evidence" value="ECO:0007669"/>
    <property type="project" value="UniProtKB-KW"/>
</dbReference>
<keyword evidence="6 8" id="KW-0315">Glutamine amidotransferase</keyword>
<dbReference type="SUPFAM" id="SSF56235">
    <property type="entry name" value="N-terminal nucleophile aminohydrolases (Ntn hydrolases)"/>
    <property type="match status" value="1"/>
</dbReference>
<feature type="site" description="Important for beta-aspartyl-AMP intermediate formation" evidence="10">
    <location>
        <position position="366"/>
    </location>
</feature>
<dbReference type="InterPro" id="IPR029055">
    <property type="entry name" value="Ntn_hydrolases_N"/>
</dbReference>
<evidence type="ECO:0000256" key="10">
    <source>
        <dbReference type="PIRSR" id="PIRSR001589-3"/>
    </source>
</evidence>
<dbReference type="PANTHER" id="PTHR43284:SF1">
    <property type="entry name" value="ASPARAGINE SYNTHETASE"/>
    <property type="match status" value="1"/>
</dbReference>
<dbReference type="InterPro" id="IPR001962">
    <property type="entry name" value="Asn_synthase"/>
</dbReference>
<dbReference type="InterPro" id="IPR051786">
    <property type="entry name" value="ASN_synthetase/amidase"/>
</dbReference>
<dbReference type="InterPro" id="IPR033738">
    <property type="entry name" value="AsnB_N"/>
</dbReference>
<evidence type="ECO:0000256" key="5">
    <source>
        <dbReference type="ARBA" id="ARBA00022840"/>
    </source>
</evidence>
<keyword evidence="5 9" id="KW-0067">ATP-binding</keyword>
<evidence type="ECO:0000256" key="9">
    <source>
        <dbReference type="PIRSR" id="PIRSR001589-2"/>
    </source>
</evidence>
<dbReference type="PROSITE" id="PS51278">
    <property type="entry name" value="GATASE_TYPE_2"/>
    <property type="match status" value="1"/>
</dbReference>
<reference evidence="12" key="1">
    <citation type="submission" date="2021-03" db="EMBL/GenBank/DDBJ databases">
        <title>Acanthopleuribacteraceae sp. M133.</title>
        <authorList>
            <person name="Wang G."/>
        </authorList>
    </citation>
    <scope>NUCLEOTIDE SEQUENCE</scope>
    <source>
        <strain evidence="12">M133</strain>
    </source>
</reference>
<sequence length="643" mass="72771">MCGILGIYSLDGGASAADVSSGLAALHHRGPDGRGSWIDPSGRIALGHTRLRIIGGENGRQPLHNEDGSISAVVNGEFYDFERIRSDLERRGHRFQTRSDSEILVHLYEEKGAACLEDLRGEFAFLLWDDRYRRLFAGRDRFGIKPLVYTRFQNRILLASEAKALFAMGPAPGWDEASFLQAAHFQYLLPEQSLFRGVRQVRPGHLLRIHQDVVEERPYWDLDYRQTGNPSNDHSETPIQDFRDALKEAVTHRLRADVPVCCHLSGGLDSSTVAALVKRVRGTPPTCFTIGFSDADYDETSLARQTAAALEAPLTVIPVTQRDLLERLPDAVYYSEGLAINGHLSAKFLLSRAIREAGFKVALTGEGSDEVLAGYPHFRLDWLRHHAMGTDMEHRLLDANPASRGIMLTQSAGWPLAMTRRTLGFVPAFLEAKAAMGYRLREFLRDDLQDRHPVTTFEANLLQSFDLQGQLADRHPVDQSSYLWSKTALAQYILKTLGDGAEMAHSVEGRLPFLDHVLFDVLRRLPLDWKIHPNRVGGTTDLIEKHILRESMHPHLTAEVYARRKHPFMAPPLWRDPSDRAHEIVQDRLRSQACRDLPFFDHAKVRRFLDRLPHRRFEPGSGRDPLLMTLLSATALQERFFRK</sequence>
<proteinExistence type="inferred from homology"/>
<dbReference type="GO" id="GO:0005524">
    <property type="term" value="F:ATP binding"/>
    <property type="evidence" value="ECO:0007669"/>
    <property type="project" value="UniProtKB-KW"/>
</dbReference>
<evidence type="ECO:0000313" key="13">
    <source>
        <dbReference type="Proteomes" id="UP000663929"/>
    </source>
</evidence>
<dbReference type="Gene3D" id="3.60.20.10">
    <property type="entry name" value="Glutamine Phosphoribosylpyrophosphate, subunit 1, domain 1"/>
    <property type="match status" value="1"/>
</dbReference>
<feature type="active site" description="For GATase activity" evidence="8">
    <location>
        <position position="2"/>
    </location>
</feature>
<evidence type="ECO:0000256" key="4">
    <source>
        <dbReference type="ARBA" id="ARBA00022741"/>
    </source>
</evidence>
<dbReference type="AlphaFoldDB" id="A0A8A4TNI3"/>
<evidence type="ECO:0000256" key="6">
    <source>
        <dbReference type="ARBA" id="ARBA00022962"/>
    </source>
</evidence>
<evidence type="ECO:0000256" key="7">
    <source>
        <dbReference type="ARBA" id="ARBA00048741"/>
    </source>
</evidence>
<dbReference type="Pfam" id="PF13537">
    <property type="entry name" value="GATase_7"/>
    <property type="match status" value="1"/>
</dbReference>
<evidence type="ECO:0000259" key="11">
    <source>
        <dbReference type="PROSITE" id="PS51278"/>
    </source>
</evidence>
<feature type="domain" description="Glutamine amidotransferase type-2" evidence="11">
    <location>
        <begin position="2"/>
        <end position="212"/>
    </location>
</feature>
<evidence type="ECO:0000256" key="3">
    <source>
        <dbReference type="ARBA" id="ARBA00012737"/>
    </source>
</evidence>
<protein>
    <recommendedName>
        <fullName evidence="3">asparagine synthase (glutamine-hydrolyzing)</fullName>
        <ecNumber evidence="3">6.3.5.4</ecNumber>
    </recommendedName>
</protein>
<keyword evidence="8" id="KW-0061">Asparagine biosynthesis</keyword>
<evidence type="ECO:0000256" key="1">
    <source>
        <dbReference type="ARBA" id="ARBA00005187"/>
    </source>
</evidence>
<feature type="binding site" evidence="9">
    <location>
        <position position="100"/>
    </location>
    <ligand>
        <name>L-glutamine</name>
        <dbReference type="ChEBI" id="CHEBI:58359"/>
    </ligand>
</feature>
<dbReference type="Proteomes" id="UP000663929">
    <property type="component" value="Chromosome"/>
</dbReference>
<comment type="similarity">
    <text evidence="2">Belongs to the asparagine synthetase family.</text>
</comment>
<dbReference type="EC" id="6.3.5.4" evidence="3"/>
<keyword evidence="4 9" id="KW-0547">Nucleotide-binding</keyword>
<comment type="pathway">
    <text evidence="1">Amino-acid biosynthesis; L-asparagine biosynthesis; L-asparagine from L-aspartate (L-Gln route): step 1/1.</text>
</comment>
<dbReference type="InterPro" id="IPR017932">
    <property type="entry name" value="GATase_2_dom"/>
</dbReference>
<accession>A0A8A4TNI3</accession>
<keyword evidence="13" id="KW-1185">Reference proteome</keyword>
<dbReference type="NCBIfam" id="TIGR01536">
    <property type="entry name" value="asn_synth_AEB"/>
    <property type="match status" value="1"/>
</dbReference>